<feature type="region of interest" description="Disordered" evidence="2">
    <location>
        <begin position="115"/>
        <end position="140"/>
    </location>
</feature>
<evidence type="ECO:0000313" key="4">
    <source>
        <dbReference type="Proteomes" id="UP000812961"/>
    </source>
</evidence>
<accession>A0ABS7GI19</accession>
<evidence type="ECO:0000256" key="1">
    <source>
        <dbReference type="SAM" id="Coils"/>
    </source>
</evidence>
<dbReference type="Proteomes" id="UP000812961">
    <property type="component" value="Unassembled WGS sequence"/>
</dbReference>
<name>A0ABS7GI19_9BACT</name>
<feature type="compositionally biased region" description="Basic and acidic residues" evidence="2">
    <location>
        <begin position="115"/>
        <end position="126"/>
    </location>
</feature>
<evidence type="ECO:0000256" key="2">
    <source>
        <dbReference type="SAM" id="MobiDB-lite"/>
    </source>
</evidence>
<organism evidence="3 4">
    <name type="scientific">Chitinophaga rhizophila</name>
    <dbReference type="NCBI Taxonomy" id="2866212"/>
    <lineage>
        <taxon>Bacteria</taxon>
        <taxon>Pseudomonadati</taxon>
        <taxon>Bacteroidota</taxon>
        <taxon>Chitinophagia</taxon>
        <taxon>Chitinophagales</taxon>
        <taxon>Chitinophagaceae</taxon>
        <taxon>Chitinophaga</taxon>
    </lineage>
</organism>
<dbReference type="RefSeq" id="WP_220252285.1">
    <property type="nucleotide sequence ID" value="NZ_JAICCF010000004.1"/>
</dbReference>
<protein>
    <submittedName>
        <fullName evidence="3">Uncharacterized protein</fullName>
    </submittedName>
</protein>
<sequence>MKGRKFQKNLTALLISKFEEIDVTISSLLLGFKKLSEEIIVHESRISRLESAMEDVRKELTLTQSGLAGTMIKAHKLKRQLRHTNSKFDHIYAKVIVWRNDVLELQKQLAALRENDTNNAQEKEASPTDAPGTVTGNIAA</sequence>
<evidence type="ECO:0000313" key="3">
    <source>
        <dbReference type="EMBL" id="MBW8686956.1"/>
    </source>
</evidence>
<reference evidence="3 4" key="1">
    <citation type="submission" date="2021-08" db="EMBL/GenBank/DDBJ databases">
        <title>The genome sequence of Chitinophaga sp. B61.</title>
        <authorList>
            <person name="Zhang X."/>
        </authorList>
    </citation>
    <scope>NUCLEOTIDE SEQUENCE [LARGE SCALE GENOMIC DNA]</scope>
    <source>
        <strain evidence="3 4">B61</strain>
    </source>
</reference>
<comment type="caution">
    <text evidence="3">The sequence shown here is derived from an EMBL/GenBank/DDBJ whole genome shotgun (WGS) entry which is preliminary data.</text>
</comment>
<gene>
    <name evidence="3" type="ORF">K1Y79_21650</name>
</gene>
<proteinExistence type="predicted"/>
<dbReference type="EMBL" id="JAICCF010000004">
    <property type="protein sequence ID" value="MBW8686956.1"/>
    <property type="molecule type" value="Genomic_DNA"/>
</dbReference>
<keyword evidence="4" id="KW-1185">Reference proteome</keyword>
<feature type="coiled-coil region" evidence="1">
    <location>
        <begin position="32"/>
        <end position="59"/>
    </location>
</feature>
<keyword evidence="1" id="KW-0175">Coiled coil</keyword>